<keyword evidence="9" id="KW-1185">Reference proteome</keyword>
<comment type="similarity">
    <text evidence="2">Belongs to the Rht family.</text>
</comment>
<feature type="transmembrane region" description="Helical" evidence="7">
    <location>
        <begin position="142"/>
        <end position="167"/>
    </location>
</feature>
<dbReference type="PANTHER" id="PTHR30086">
    <property type="entry name" value="ARGININE EXPORTER PROTEIN ARGO"/>
    <property type="match status" value="1"/>
</dbReference>
<dbReference type="OrthoDB" id="9804822at2"/>
<comment type="subcellular location">
    <subcellularLocation>
        <location evidence="1">Cell membrane</location>
        <topology evidence="1">Multi-pass membrane protein</topology>
    </subcellularLocation>
</comment>
<evidence type="ECO:0000256" key="5">
    <source>
        <dbReference type="ARBA" id="ARBA00022989"/>
    </source>
</evidence>
<feature type="transmembrane region" description="Helical" evidence="7">
    <location>
        <begin position="114"/>
        <end position="136"/>
    </location>
</feature>
<dbReference type="GO" id="GO:0042970">
    <property type="term" value="F:homoserine transmembrane transporter activity"/>
    <property type="evidence" value="ECO:0007669"/>
    <property type="project" value="TreeGrafter"/>
</dbReference>
<evidence type="ECO:0000256" key="7">
    <source>
        <dbReference type="SAM" id="Phobius"/>
    </source>
</evidence>
<name>A0A2M8W2L1_9RHOB</name>
<keyword evidence="5 7" id="KW-1133">Transmembrane helix</keyword>
<protein>
    <submittedName>
        <fullName evidence="8">Threonine/homoserine/homoserine lactone efflux protein</fullName>
    </submittedName>
</protein>
<keyword evidence="4 7" id="KW-0812">Transmembrane</keyword>
<accession>A0A2M8W2L1</accession>
<keyword evidence="3" id="KW-1003">Cell membrane</keyword>
<reference evidence="8 9" key="1">
    <citation type="submission" date="2017-11" db="EMBL/GenBank/DDBJ databases">
        <title>Genomic Encyclopedia of Archaeal and Bacterial Type Strains, Phase II (KMG-II): From Individual Species to Whole Genera.</title>
        <authorList>
            <person name="Goeker M."/>
        </authorList>
    </citation>
    <scope>NUCLEOTIDE SEQUENCE [LARGE SCALE GENOMIC DNA]</scope>
    <source>
        <strain evidence="8 9">DSM 29128</strain>
    </source>
</reference>
<dbReference type="AlphaFoldDB" id="A0A2M8W2L1"/>
<dbReference type="InterPro" id="IPR001123">
    <property type="entry name" value="LeuE-type"/>
</dbReference>
<evidence type="ECO:0000256" key="3">
    <source>
        <dbReference type="ARBA" id="ARBA00022475"/>
    </source>
</evidence>
<dbReference type="Proteomes" id="UP000228531">
    <property type="component" value="Unassembled WGS sequence"/>
</dbReference>
<feature type="transmembrane region" description="Helical" evidence="7">
    <location>
        <begin position="75"/>
        <end position="93"/>
    </location>
</feature>
<evidence type="ECO:0000256" key="4">
    <source>
        <dbReference type="ARBA" id="ARBA00022692"/>
    </source>
</evidence>
<gene>
    <name evidence="8" type="ORF">BC777_3137</name>
</gene>
<dbReference type="PANTHER" id="PTHR30086:SF14">
    <property type="entry name" value="HOMOSERINE_HOMOSERINE LACTONE EFFLUX PROTEIN"/>
    <property type="match status" value="1"/>
</dbReference>
<evidence type="ECO:0000313" key="9">
    <source>
        <dbReference type="Proteomes" id="UP000228531"/>
    </source>
</evidence>
<organism evidence="8 9">
    <name type="scientific">Yoonia maricola</name>
    <dbReference type="NCBI Taxonomy" id="420999"/>
    <lineage>
        <taxon>Bacteria</taxon>
        <taxon>Pseudomonadati</taxon>
        <taxon>Pseudomonadota</taxon>
        <taxon>Alphaproteobacteria</taxon>
        <taxon>Rhodobacterales</taxon>
        <taxon>Paracoccaceae</taxon>
        <taxon>Yoonia</taxon>
    </lineage>
</organism>
<dbReference type="EMBL" id="PGTY01000003">
    <property type="protein sequence ID" value="PJI85140.1"/>
    <property type="molecule type" value="Genomic_DNA"/>
</dbReference>
<evidence type="ECO:0000313" key="8">
    <source>
        <dbReference type="EMBL" id="PJI85140.1"/>
    </source>
</evidence>
<comment type="caution">
    <text evidence="8">The sequence shown here is derived from an EMBL/GenBank/DDBJ whole genome shotgun (WGS) entry which is preliminary data.</text>
</comment>
<dbReference type="GO" id="GO:0005886">
    <property type="term" value="C:plasma membrane"/>
    <property type="evidence" value="ECO:0007669"/>
    <property type="project" value="UniProtKB-SubCell"/>
</dbReference>
<keyword evidence="6 7" id="KW-0472">Membrane</keyword>
<evidence type="ECO:0000256" key="1">
    <source>
        <dbReference type="ARBA" id="ARBA00004651"/>
    </source>
</evidence>
<sequence length="208" mass="21902">MSIETYIIYLGTVLLFFAHPPGPSQLLFIGGAVQHGLKKATPIMAGDLTANAIQIMIAGFGLASIIALSANAFSVIKWAGVAYLIWMGVRMIRDATRPADAKPVPSGQALFRRGFMTSAANPYAVVFFAALFPQFIDPAAPVAAQVAILGLTYLIIDGAILLAMGTFASRLVTALGHKFERWLSILSGLGLIAAAIAIATRGETEPAK</sequence>
<evidence type="ECO:0000256" key="6">
    <source>
        <dbReference type="ARBA" id="ARBA00023136"/>
    </source>
</evidence>
<proteinExistence type="inferred from homology"/>
<dbReference type="RefSeq" id="WP_100369090.1">
    <property type="nucleotide sequence ID" value="NZ_PGTY01000003.1"/>
</dbReference>
<dbReference type="Pfam" id="PF01810">
    <property type="entry name" value="LysE"/>
    <property type="match status" value="1"/>
</dbReference>
<feature type="transmembrane region" description="Helical" evidence="7">
    <location>
        <begin position="179"/>
        <end position="199"/>
    </location>
</feature>
<dbReference type="PIRSF" id="PIRSF006324">
    <property type="entry name" value="LeuE"/>
    <property type="match status" value="1"/>
</dbReference>
<evidence type="ECO:0000256" key="2">
    <source>
        <dbReference type="ARBA" id="ARBA00007928"/>
    </source>
</evidence>
<feature type="transmembrane region" description="Helical" evidence="7">
    <location>
        <begin position="6"/>
        <end position="28"/>
    </location>
</feature>